<dbReference type="SUPFAM" id="SSF49599">
    <property type="entry name" value="TRAF domain-like"/>
    <property type="match status" value="1"/>
</dbReference>
<dbReference type="PANTHER" id="PTHR45774">
    <property type="entry name" value="BTB/POZ DOMAIN-CONTAINING"/>
    <property type="match status" value="1"/>
</dbReference>
<reference evidence="3 4" key="1">
    <citation type="submission" date="2024-10" db="EMBL/GenBank/DDBJ databases">
        <authorList>
            <person name="Kim D."/>
        </authorList>
    </citation>
    <scope>NUCLEOTIDE SEQUENCE [LARGE SCALE GENOMIC DNA]</scope>
    <source>
        <strain evidence="3">Taebaek</strain>
    </source>
</reference>
<keyword evidence="4" id="KW-1185">Reference proteome</keyword>
<dbReference type="PROSITE" id="PS50097">
    <property type="entry name" value="BTB"/>
    <property type="match status" value="1"/>
</dbReference>
<accession>A0ABD2JS95</accession>
<comment type="caution">
    <text evidence="3">The sequence shown here is derived from an EMBL/GenBank/DDBJ whole genome shotgun (WGS) entry which is preliminary data.</text>
</comment>
<evidence type="ECO:0008006" key="5">
    <source>
        <dbReference type="Google" id="ProtNLM"/>
    </source>
</evidence>
<dbReference type="Pfam" id="PF00651">
    <property type="entry name" value="BTB"/>
    <property type="match status" value="1"/>
</dbReference>
<dbReference type="InterPro" id="IPR000210">
    <property type="entry name" value="BTB/POZ_dom"/>
</dbReference>
<dbReference type="AlphaFoldDB" id="A0ABD2JS95"/>
<proteinExistence type="predicted"/>
<name>A0ABD2JS95_HETSC</name>
<evidence type="ECO:0000259" key="1">
    <source>
        <dbReference type="PROSITE" id="PS50097"/>
    </source>
</evidence>
<gene>
    <name evidence="3" type="ORF">niasHS_004683</name>
</gene>
<dbReference type="PROSITE" id="PS50144">
    <property type="entry name" value="MATH"/>
    <property type="match status" value="1"/>
</dbReference>
<dbReference type="SUPFAM" id="SSF54695">
    <property type="entry name" value="POZ domain"/>
    <property type="match status" value="1"/>
</dbReference>
<dbReference type="Gene3D" id="3.30.710.10">
    <property type="entry name" value="Potassium Channel Kv1.1, Chain A"/>
    <property type="match status" value="1"/>
</dbReference>
<dbReference type="PANTHER" id="PTHR45774:SF3">
    <property type="entry name" value="BTB (POZ) DOMAIN-CONTAINING 2B-RELATED"/>
    <property type="match status" value="1"/>
</dbReference>
<sequence length="432" mass="49069">MSESAAKWTKLMLSTGDYADVHFLVGDGDEKELLLAHKLILKNASDVFAAMFRFDAKKERAENASANCPVVEVPDVEASAFKVMLSFIYTDDLNKLNGDNAMAVLYAAKKYNIPGLIGPCLDVPVSELFNVFLAYAQARLFDLENYANNYEEFSKNIVPSGVLTTEEVIGVQQHKFQLNFNHFSDPLLLPKFPSEKRIWKEGTLLIEIAKVSEFARESIWSERKSETVHIGGLPWKIWAQIEENYGSTNNEKCLNIFLLCDAREEDKNWSCKCSATLRIISQNNGAVNYIRTFCDHILNIKSNYLELEGFTFAQLMDPNNGFYKREEDKLKLAIDVTVKDEKKEKYTLDQSNSEGTISIEIAKVSEFARESIGSERKSETVRIKGFPWKIWAEIGKNDESTDNEKCLNIFLLCDAPKEDKNWSCKCSGTLRI</sequence>
<evidence type="ECO:0000259" key="2">
    <source>
        <dbReference type="PROSITE" id="PS50144"/>
    </source>
</evidence>
<organism evidence="3 4">
    <name type="scientific">Heterodera schachtii</name>
    <name type="common">Sugarbeet cyst nematode worm</name>
    <name type="synonym">Tylenchus schachtii</name>
    <dbReference type="NCBI Taxonomy" id="97005"/>
    <lineage>
        <taxon>Eukaryota</taxon>
        <taxon>Metazoa</taxon>
        <taxon>Ecdysozoa</taxon>
        <taxon>Nematoda</taxon>
        <taxon>Chromadorea</taxon>
        <taxon>Rhabditida</taxon>
        <taxon>Tylenchina</taxon>
        <taxon>Tylenchomorpha</taxon>
        <taxon>Tylenchoidea</taxon>
        <taxon>Heteroderidae</taxon>
        <taxon>Heteroderinae</taxon>
        <taxon>Heterodera</taxon>
    </lineage>
</organism>
<dbReference type="Proteomes" id="UP001620645">
    <property type="component" value="Unassembled WGS sequence"/>
</dbReference>
<dbReference type="Pfam" id="PF22486">
    <property type="entry name" value="MATH_2"/>
    <property type="match status" value="1"/>
</dbReference>
<dbReference type="InterPro" id="IPR002083">
    <property type="entry name" value="MATH/TRAF_dom"/>
</dbReference>
<protein>
    <recommendedName>
        <fullName evidence="5">BTB domain-containing protein</fullName>
    </recommendedName>
</protein>
<dbReference type="EMBL" id="JBICCN010000109">
    <property type="protein sequence ID" value="KAL3093497.1"/>
    <property type="molecule type" value="Genomic_DNA"/>
</dbReference>
<evidence type="ECO:0000313" key="3">
    <source>
        <dbReference type="EMBL" id="KAL3093497.1"/>
    </source>
</evidence>
<feature type="domain" description="MATH" evidence="2">
    <location>
        <begin position="201"/>
        <end position="334"/>
    </location>
</feature>
<evidence type="ECO:0000313" key="4">
    <source>
        <dbReference type="Proteomes" id="UP001620645"/>
    </source>
</evidence>
<feature type="domain" description="BTB" evidence="1">
    <location>
        <begin position="19"/>
        <end position="97"/>
    </location>
</feature>
<dbReference type="InterPro" id="IPR008974">
    <property type="entry name" value="TRAF-like"/>
</dbReference>
<dbReference type="Gene3D" id="2.60.210.10">
    <property type="entry name" value="Apoptosis, Tumor Necrosis Factor Receptor Associated Protein 2, Chain A"/>
    <property type="match status" value="2"/>
</dbReference>
<dbReference type="InterPro" id="IPR011333">
    <property type="entry name" value="SKP1/BTB/POZ_sf"/>
</dbReference>
<dbReference type="SMART" id="SM00225">
    <property type="entry name" value="BTB"/>
    <property type="match status" value="1"/>
</dbReference>